<dbReference type="EMBL" id="JAMBEP010000006">
    <property type="protein sequence ID" value="MCL1636095.1"/>
    <property type="molecule type" value="Genomic_DNA"/>
</dbReference>
<keyword evidence="1" id="KW-0175">Coiled coil</keyword>
<keyword evidence="3" id="KW-1185">Reference proteome</keyword>
<sequence length="206" mass="23372">MDQATTTPRPRLRDHIREKLPEIFVEAFSVALAVVLALAVDNWRDERTLNRQAAALRQAVAAEMRSNLEELRRVLPKIDANLADAERAVKSEDEREQASRLVVTSAVLTAAAWQTTQTSNNAVERLPAAWRIEVAKAYELQELYQRQQQSAMDALVEFTTRREGSPSEEDLIKTLFYQVRMQKAGNLELTGAYLELLELEPEPPSR</sequence>
<dbReference type="Proteomes" id="UP001431217">
    <property type="component" value="Unassembled WGS sequence"/>
</dbReference>
<protein>
    <submittedName>
        <fullName evidence="2">Uncharacterized protein</fullName>
    </submittedName>
</protein>
<evidence type="ECO:0000313" key="2">
    <source>
        <dbReference type="EMBL" id="MCL1636095.1"/>
    </source>
</evidence>
<gene>
    <name evidence="2" type="ORF">M2650_15845</name>
</gene>
<accession>A0ABT0MMH8</accession>
<reference evidence="2 3" key="1">
    <citation type="submission" date="2022-05" db="EMBL/GenBank/DDBJ databases">
        <title>Luteimonas sp. SX5, whole genome shotgun sequencing project.</title>
        <authorList>
            <person name="Zhao G."/>
            <person name="Shen L."/>
        </authorList>
    </citation>
    <scope>NUCLEOTIDE SEQUENCE [LARGE SCALE GENOMIC DNA]</scope>
    <source>
        <strain evidence="2 3">SX5</strain>
    </source>
</reference>
<organism evidence="2 3">
    <name type="scientific">Luteimonas galliterrae</name>
    <dbReference type="NCBI Taxonomy" id="2940486"/>
    <lineage>
        <taxon>Bacteria</taxon>
        <taxon>Pseudomonadati</taxon>
        <taxon>Pseudomonadota</taxon>
        <taxon>Gammaproteobacteria</taxon>
        <taxon>Lysobacterales</taxon>
        <taxon>Lysobacteraceae</taxon>
        <taxon>Luteimonas</taxon>
    </lineage>
</organism>
<name>A0ABT0MMH8_9GAMM</name>
<evidence type="ECO:0000313" key="3">
    <source>
        <dbReference type="Proteomes" id="UP001431217"/>
    </source>
</evidence>
<feature type="coiled-coil region" evidence="1">
    <location>
        <begin position="61"/>
        <end position="88"/>
    </location>
</feature>
<proteinExistence type="predicted"/>
<comment type="caution">
    <text evidence="2">The sequence shown here is derived from an EMBL/GenBank/DDBJ whole genome shotgun (WGS) entry which is preliminary data.</text>
</comment>
<dbReference type="RefSeq" id="WP_249476126.1">
    <property type="nucleotide sequence ID" value="NZ_JAMBEP010000006.1"/>
</dbReference>
<evidence type="ECO:0000256" key="1">
    <source>
        <dbReference type="SAM" id="Coils"/>
    </source>
</evidence>